<evidence type="ECO:0000256" key="3">
    <source>
        <dbReference type="ARBA" id="ARBA00025787"/>
    </source>
</evidence>
<dbReference type="InterPro" id="IPR036291">
    <property type="entry name" value="NAD(P)-bd_dom_sf"/>
</dbReference>
<dbReference type="PANTHER" id="PTHR43658:SF14">
    <property type="entry name" value="2,4-DIENOYL-COA REDUCTASE [(3E)-ENOYL-COA-PRODUCING], MITOCHONDRIAL"/>
    <property type="match status" value="1"/>
</dbReference>
<dbReference type="Pfam" id="PF13561">
    <property type="entry name" value="adh_short_C2"/>
    <property type="match status" value="1"/>
</dbReference>
<evidence type="ECO:0000256" key="1">
    <source>
        <dbReference type="ARBA" id="ARBA00022857"/>
    </source>
</evidence>
<evidence type="ECO:0000256" key="9">
    <source>
        <dbReference type="ARBA" id="ARBA00068546"/>
    </source>
</evidence>
<dbReference type="GO" id="GO:0008670">
    <property type="term" value="F:2,4-dienoyl-CoA reductase (NADPH) activity"/>
    <property type="evidence" value="ECO:0007669"/>
    <property type="project" value="TreeGrafter"/>
</dbReference>
<dbReference type="GO" id="GO:0006635">
    <property type="term" value="P:fatty acid beta-oxidation"/>
    <property type="evidence" value="ECO:0007669"/>
    <property type="project" value="TreeGrafter"/>
</dbReference>
<dbReference type="SUPFAM" id="SSF51735">
    <property type="entry name" value="NAD(P)-binding Rossmann-fold domains"/>
    <property type="match status" value="1"/>
</dbReference>
<evidence type="ECO:0000313" key="11">
    <source>
        <dbReference type="EMBL" id="ACO09743.1"/>
    </source>
</evidence>
<protein>
    <recommendedName>
        <fullName evidence="9">2,4-dienoyl-CoA reductase [(3E)-enoyl-CoA-producing], mitochondrial</fullName>
        <ecNumber evidence="4">1.3.1.124</ecNumber>
    </recommendedName>
    <alternativeName>
        <fullName evidence="10">2,4-dienoyl-CoA reductase [NADPH]</fullName>
    </alternativeName>
</protein>
<sequence>MSSFLLGRFSTIKSELTLSLRCILNSRLFSNGSHALYQSGPQAKFFPPSEGSMLLPGTYKNKVAFITGGGTGLGKGMTTTLSALGAECVIASRKLDVLKKTAEEITSQTGNKVHAVQCDVRDPKSIEAAVDQLVEVAGLPDVVINNAAGNFVSPTEKLSANAWKTITDIVLNGTAFVTLELGKRLIKAEKGAAFLAITTIYAESGSGFVVPSAAAKSGVQTLCTSLAAEWGRYGMRFNVIQPGPIRTKGAFSRLDPTGMFEKSMIGRIPTGRLGTPGEIANLAAYLCSDYASWVSGAIIRMDGGEYVSMAGEFNELTKVTSEQWAMMEAMIRGTKGS</sequence>
<dbReference type="CDD" id="cd05369">
    <property type="entry name" value="TER_DECR_SDR_a"/>
    <property type="match status" value="1"/>
</dbReference>
<accession>C1BL40</accession>
<reference evidence="11" key="1">
    <citation type="submission" date="2009-03" db="EMBL/GenBank/DDBJ databases">
        <title>Osmerus mordax full-length cDNAs.</title>
        <authorList>
            <person name="von Schalburg K."/>
            <person name="Leong J."/>
            <person name="Cooper G."/>
            <person name="Davidson W.S."/>
            <person name="Koop B.F."/>
        </authorList>
    </citation>
    <scope>NUCLEOTIDE SEQUENCE</scope>
    <source>
        <tissue evidence="11">Brain</tissue>
    </source>
</reference>
<keyword evidence="2" id="KW-0560">Oxidoreductase</keyword>
<comment type="catalytic activity">
    <reaction evidence="7">
        <text>(2E,4E)-hexadienoyl-CoA + NADPH + H(+) = (3E)-hexenoyl-CoA + NADP(+)</text>
        <dbReference type="Rhea" id="RHEA:44912"/>
        <dbReference type="ChEBI" id="CHEBI:15378"/>
        <dbReference type="ChEBI" id="CHEBI:57783"/>
        <dbReference type="ChEBI" id="CHEBI:58349"/>
        <dbReference type="ChEBI" id="CHEBI:84788"/>
        <dbReference type="ChEBI" id="CHEBI:84790"/>
    </reaction>
</comment>
<evidence type="ECO:0000256" key="7">
    <source>
        <dbReference type="ARBA" id="ARBA00051442"/>
    </source>
</evidence>
<evidence type="ECO:0000256" key="4">
    <source>
        <dbReference type="ARBA" id="ARBA00026117"/>
    </source>
</evidence>
<name>C1BL40_OSMMO</name>
<gene>
    <name evidence="11" type="primary">DECR</name>
</gene>
<evidence type="ECO:0000256" key="6">
    <source>
        <dbReference type="ARBA" id="ARBA00048340"/>
    </source>
</evidence>
<keyword evidence="1" id="KW-0521">NADP</keyword>
<proteinExistence type="evidence at transcript level"/>
<evidence type="ECO:0000256" key="8">
    <source>
        <dbReference type="ARBA" id="ARBA00056513"/>
    </source>
</evidence>
<dbReference type="Gene3D" id="3.40.50.720">
    <property type="entry name" value="NAD(P)-binding Rossmann-like Domain"/>
    <property type="match status" value="1"/>
</dbReference>
<evidence type="ECO:0000256" key="10">
    <source>
        <dbReference type="ARBA" id="ARBA00083462"/>
    </source>
</evidence>
<dbReference type="GO" id="GO:0005739">
    <property type="term" value="C:mitochondrion"/>
    <property type="evidence" value="ECO:0007669"/>
    <property type="project" value="TreeGrafter"/>
</dbReference>
<comment type="catalytic activity">
    <reaction evidence="6">
        <text>a (2E,4Z)-dienoyl-CoA + NADPH + H(+) = a 4,5-saturated-(3E)-enoyl-CoA + NADP(+)</text>
        <dbReference type="Rhea" id="RHEA:61892"/>
        <dbReference type="ChEBI" id="CHEBI:15378"/>
        <dbReference type="ChEBI" id="CHEBI:57783"/>
        <dbReference type="ChEBI" id="CHEBI:58349"/>
        <dbReference type="ChEBI" id="CHEBI:85099"/>
        <dbReference type="ChEBI" id="CHEBI:85493"/>
        <dbReference type="EC" id="1.3.1.124"/>
    </reaction>
</comment>
<evidence type="ECO:0000256" key="2">
    <source>
        <dbReference type="ARBA" id="ARBA00023002"/>
    </source>
</evidence>
<dbReference type="InterPro" id="IPR002347">
    <property type="entry name" value="SDR_fam"/>
</dbReference>
<dbReference type="EC" id="1.3.1.124" evidence="4"/>
<comment type="similarity">
    <text evidence="3">Belongs to the short-chain dehydrogenases/reductases (SDR) family. 2,4-dienoyl-CoA reductase subfamily.</text>
</comment>
<dbReference type="AlphaFoldDB" id="C1BL40"/>
<comment type="function">
    <text evidence="8">Auxiliary enzyme of beta-oxidation. It participates in the metabolism of unsaturated fatty enoyl-CoA esters having double bonds in both even- and odd-numbered positions in mitochondria. Catalyzes the NADP-dependent reduction of 2,4-dienoyl-CoA to yield trans-3-enoyl-CoA.</text>
</comment>
<organism evidence="11">
    <name type="scientific">Osmerus mordax</name>
    <name type="common">Rainbow smelt</name>
    <name type="synonym">Atherina mordax</name>
    <dbReference type="NCBI Taxonomy" id="8014"/>
    <lineage>
        <taxon>Eukaryota</taxon>
        <taxon>Metazoa</taxon>
        <taxon>Chordata</taxon>
        <taxon>Craniata</taxon>
        <taxon>Vertebrata</taxon>
        <taxon>Euteleostomi</taxon>
        <taxon>Actinopterygii</taxon>
        <taxon>Neopterygii</taxon>
        <taxon>Teleostei</taxon>
        <taxon>Stomiati</taxon>
        <taxon>Osmeriformes</taxon>
        <taxon>Osmeridae</taxon>
        <taxon>Osmerus</taxon>
    </lineage>
</organism>
<dbReference type="PANTHER" id="PTHR43658">
    <property type="entry name" value="SHORT-CHAIN DEHYDROGENASE/REDUCTASE"/>
    <property type="match status" value="1"/>
</dbReference>
<evidence type="ECO:0000256" key="5">
    <source>
        <dbReference type="ARBA" id="ARBA00048009"/>
    </source>
</evidence>
<dbReference type="PRINTS" id="PR00081">
    <property type="entry name" value="GDHRDH"/>
</dbReference>
<dbReference type="EMBL" id="BT075319">
    <property type="protein sequence ID" value="ACO09743.1"/>
    <property type="molecule type" value="mRNA"/>
</dbReference>
<dbReference type="FunFam" id="3.40.50.720:FF:000288">
    <property type="entry name" value="2,4-dienoyl-CoA reductase, mitochondrial"/>
    <property type="match status" value="1"/>
</dbReference>
<comment type="catalytic activity">
    <reaction evidence="5">
        <text>a (2E,4E)-dienoyl-CoA + NADPH + H(+) = a 4,5-saturated-(3E)-enoyl-CoA + NADP(+)</text>
        <dbReference type="Rhea" id="RHEA:45912"/>
        <dbReference type="ChEBI" id="CHEBI:15378"/>
        <dbReference type="ChEBI" id="CHEBI:57783"/>
        <dbReference type="ChEBI" id="CHEBI:58349"/>
        <dbReference type="ChEBI" id="CHEBI:85101"/>
        <dbReference type="ChEBI" id="CHEBI:85493"/>
        <dbReference type="EC" id="1.3.1.124"/>
    </reaction>
</comment>